<feature type="transmembrane region" description="Helical" evidence="2">
    <location>
        <begin position="175"/>
        <end position="198"/>
    </location>
</feature>
<comment type="caution">
    <text evidence="3">The sequence shown here is derived from an EMBL/GenBank/DDBJ whole genome shotgun (WGS) entry which is preliminary data.</text>
</comment>
<gene>
    <name evidence="3" type="ORF">N7460_007484</name>
</gene>
<evidence type="ECO:0000256" key="1">
    <source>
        <dbReference type="SAM" id="MobiDB-lite"/>
    </source>
</evidence>
<dbReference type="GO" id="GO:0055085">
    <property type="term" value="P:transmembrane transport"/>
    <property type="evidence" value="ECO:0007669"/>
    <property type="project" value="InterPro"/>
</dbReference>
<keyword evidence="4" id="KW-1185">Reference proteome</keyword>
<feature type="transmembrane region" description="Helical" evidence="2">
    <location>
        <begin position="210"/>
        <end position="227"/>
    </location>
</feature>
<dbReference type="Proteomes" id="UP001219568">
    <property type="component" value="Unassembled WGS sequence"/>
</dbReference>
<organism evidence="3 4">
    <name type="scientific">Penicillium canescens</name>
    <dbReference type="NCBI Taxonomy" id="5083"/>
    <lineage>
        <taxon>Eukaryota</taxon>
        <taxon>Fungi</taxon>
        <taxon>Dikarya</taxon>
        <taxon>Ascomycota</taxon>
        <taxon>Pezizomycotina</taxon>
        <taxon>Eurotiomycetes</taxon>
        <taxon>Eurotiomycetidae</taxon>
        <taxon>Eurotiales</taxon>
        <taxon>Aspergillaceae</taxon>
        <taxon>Penicillium</taxon>
    </lineage>
</organism>
<dbReference type="EMBL" id="JAQJZL010000008">
    <property type="protein sequence ID" value="KAJ6038767.1"/>
    <property type="molecule type" value="Genomic_DNA"/>
</dbReference>
<feature type="region of interest" description="Disordered" evidence="1">
    <location>
        <begin position="1"/>
        <end position="31"/>
    </location>
</feature>
<feature type="compositionally biased region" description="Polar residues" evidence="1">
    <location>
        <begin position="1"/>
        <end position="14"/>
    </location>
</feature>
<feature type="transmembrane region" description="Helical" evidence="2">
    <location>
        <begin position="322"/>
        <end position="341"/>
    </location>
</feature>
<keyword evidence="2" id="KW-1133">Transmembrane helix</keyword>
<feature type="transmembrane region" description="Helical" evidence="2">
    <location>
        <begin position="288"/>
        <end position="310"/>
    </location>
</feature>
<reference evidence="3" key="2">
    <citation type="submission" date="2023-01" db="EMBL/GenBank/DDBJ databases">
        <authorList>
            <person name="Petersen C."/>
        </authorList>
    </citation>
    <scope>NUCLEOTIDE SEQUENCE</scope>
    <source>
        <strain evidence="3">IBT 15450</strain>
    </source>
</reference>
<dbReference type="AlphaFoldDB" id="A0AAD6IA54"/>
<evidence type="ECO:0000313" key="4">
    <source>
        <dbReference type="Proteomes" id="UP001219568"/>
    </source>
</evidence>
<dbReference type="InterPro" id="IPR007251">
    <property type="entry name" value="Iron_permease_Fet4"/>
</dbReference>
<keyword evidence="2" id="KW-0472">Membrane</keyword>
<protein>
    <submittedName>
        <fullName evidence="3">Low affinity iron transporter-like protein</fullName>
    </submittedName>
</protein>
<feature type="transmembrane region" description="Helical" evidence="2">
    <location>
        <begin position="426"/>
        <end position="446"/>
    </location>
</feature>
<feature type="transmembrane region" description="Helical" evidence="2">
    <location>
        <begin position="396"/>
        <end position="420"/>
    </location>
</feature>
<proteinExistence type="predicted"/>
<sequence length="498" mass="55877">MAPIQSPGQPQEPLTHNGAKHEKHPDLESNHKWPQPPGFVNAFDKVVVFAGTPLVFFFMIAGLLAWLIIGIVLGPSQAWQIAMQNVSSIQCYVSDTLLMRQQRNNSRDLLSLVCVLRSRNSACRRILEKLHLTNPSYFDFKVQSAGTEIELDIQQIDDGVHLPRHSLYDRICDPIVWAFSSLYAWVTFCIGISVWLGFGHEQQWGNNWQLYINSATAVEITFVSVFLQNTRQRHMRYLKECFALIMHEDMCLENRLREITGDSEPNPTAEFKYDYKTETTRGQRLIDYYGAIIGTGIGLVLSTIVFAVWIGIGSTMQWSSNWWLIIGTYTGLVGFVDGFVLRNAYFGGSRVVDGQFDVLANADAQLGDLLGISELSPDTVELDSLQTRIANIIGEWCSCSGAVIGSFVTVLAVLSIATAMHWSETGQLICNTPTMIIEGFLLLVLMQAHNMTNTHRRLQLRSALRRRLAINSQIYRFISNGVEKIGCEKDSQGRSLGS</sequence>
<reference evidence="3" key="1">
    <citation type="journal article" date="2023" name="IMA Fungus">
        <title>Comparative genomic study of the Penicillium genus elucidates a diverse pangenome and 15 lateral gene transfer events.</title>
        <authorList>
            <person name="Petersen C."/>
            <person name="Sorensen T."/>
            <person name="Nielsen M.R."/>
            <person name="Sondergaard T.E."/>
            <person name="Sorensen J.L."/>
            <person name="Fitzpatrick D.A."/>
            <person name="Frisvad J.C."/>
            <person name="Nielsen K.L."/>
        </authorList>
    </citation>
    <scope>NUCLEOTIDE SEQUENCE</scope>
    <source>
        <strain evidence="3">IBT 15450</strain>
    </source>
</reference>
<evidence type="ECO:0000256" key="2">
    <source>
        <dbReference type="SAM" id="Phobius"/>
    </source>
</evidence>
<name>A0AAD6IA54_PENCN</name>
<feature type="compositionally biased region" description="Basic and acidic residues" evidence="1">
    <location>
        <begin position="19"/>
        <end position="31"/>
    </location>
</feature>
<dbReference type="Pfam" id="PF04120">
    <property type="entry name" value="Iron_permease"/>
    <property type="match status" value="3"/>
</dbReference>
<keyword evidence="2" id="KW-0812">Transmembrane</keyword>
<accession>A0AAD6IA54</accession>
<feature type="transmembrane region" description="Helical" evidence="2">
    <location>
        <begin position="46"/>
        <end position="73"/>
    </location>
</feature>
<evidence type="ECO:0000313" key="3">
    <source>
        <dbReference type="EMBL" id="KAJ6038767.1"/>
    </source>
</evidence>